<evidence type="ECO:0000313" key="3">
    <source>
        <dbReference type="Proteomes" id="UP000015106"/>
    </source>
</evidence>
<name>A0A8R7TDP6_TRIUA</name>
<evidence type="ECO:0000256" key="1">
    <source>
        <dbReference type="SAM" id="MobiDB-lite"/>
    </source>
</evidence>
<protein>
    <submittedName>
        <fullName evidence="2">Uncharacterized protein</fullName>
    </submittedName>
</protein>
<reference evidence="2" key="2">
    <citation type="submission" date="2018-03" db="EMBL/GenBank/DDBJ databases">
        <title>The Triticum urartu genome reveals the dynamic nature of wheat genome evolution.</title>
        <authorList>
            <person name="Ling H."/>
            <person name="Ma B."/>
            <person name="Shi X."/>
            <person name="Liu H."/>
            <person name="Dong L."/>
            <person name="Sun H."/>
            <person name="Cao Y."/>
            <person name="Gao Q."/>
            <person name="Zheng S."/>
            <person name="Li Y."/>
            <person name="Yu Y."/>
            <person name="Du H."/>
            <person name="Qi M."/>
            <person name="Li Y."/>
            <person name="Yu H."/>
            <person name="Cui Y."/>
            <person name="Wang N."/>
            <person name="Chen C."/>
            <person name="Wu H."/>
            <person name="Zhao Y."/>
            <person name="Zhang J."/>
            <person name="Li Y."/>
            <person name="Zhou W."/>
            <person name="Zhang B."/>
            <person name="Hu W."/>
            <person name="Eijk M."/>
            <person name="Tang J."/>
            <person name="Witsenboer H."/>
            <person name="Zhao S."/>
            <person name="Li Z."/>
            <person name="Zhang A."/>
            <person name="Wang D."/>
            <person name="Liang C."/>
        </authorList>
    </citation>
    <scope>NUCLEOTIDE SEQUENCE [LARGE SCALE GENOMIC DNA]</scope>
    <source>
        <strain evidence="2">cv. G1812</strain>
    </source>
</reference>
<proteinExistence type="predicted"/>
<accession>A0A8R7TDP6</accession>
<feature type="region of interest" description="Disordered" evidence="1">
    <location>
        <begin position="72"/>
        <end position="100"/>
    </location>
</feature>
<dbReference type="AlphaFoldDB" id="A0A8R7TDP6"/>
<dbReference type="Proteomes" id="UP000015106">
    <property type="component" value="Chromosome 2"/>
</dbReference>
<reference evidence="3" key="1">
    <citation type="journal article" date="2013" name="Nature">
        <title>Draft genome of the wheat A-genome progenitor Triticum urartu.</title>
        <authorList>
            <person name="Ling H.Q."/>
            <person name="Zhao S."/>
            <person name="Liu D."/>
            <person name="Wang J."/>
            <person name="Sun H."/>
            <person name="Zhang C."/>
            <person name="Fan H."/>
            <person name="Li D."/>
            <person name="Dong L."/>
            <person name="Tao Y."/>
            <person name="Gao C."/>
            <person name="Wu H."/>
            <person name="Li Y."/>
            <person name="Cui Y."/>
            <person name="Guo X."/>
            <person name="Zheng S."/>
            <person name="Wang B."/>
            <person name="Yu K."/>
            <person name="Liang Q."/>
            <person name="Yang W."/>
            <person name="Lou X."/>
            <person name="Chen J."/>
            <person name="Feng M."/>
            <person name="Jian J."/>
            <person name="Zhang X."/>
            <person name="Luo G."/>
            <person name="Jiang Y."/>
            <person name="Liu J."/>
            <person name="Wang Z."/>
            <person name="Sha Y."/>
            <person name="Zhang B."/>
            <person name="Wu H."/>
            <person name="Tang D."/>
            <person name="Shen Q."/>
            <person name="Xue P."/>
            <person name="Zou S."/>
            <person name="Wang X."/>
            <person name="Liu X."/>
            <person name="Wang F."/>
            <person name="Yang Y."/>
            <person name="An X."/>
            <person name="Dong Z."/>
            <person name="Zhang K."/>
            <person name="Zhang X."/>
            <person name="Luo M.C."/>
            <person name="Dvorak J."/>
            <person name="Tong Y."/>
            <person name="Wang J."/>
            <person name="Yang H."/>
            <person name="Li Z."/>
            <person name="Wang D."/>
            <person name="Zhang A."/>
            <person name="Wang J."/>
        </authorList>
    </citation>
    <scope>NUCLEOTIDE SEQUENCE</scope>
    <source>
        <strain evidence="3">cv. G1812</strain>
    </source>
</reference>
<evidence type="ECO:0000313" key="2">
    <source>
        <dbReference type="EnsemblPlants" id="TuG1812G0200001241.01.T01.cds257414"/>
    </source>
</evidence>
<dbReference type="Gramene" id="TuG1812G0200001241.01.T01">
    <property type="protein sequence ID" value="TuG1812G0200001241.01.T01.cds257414"/>
    <property type="gene ID" value="TuG1812G0200001241.01"/>
</dbReference>
<feature type="compositionally biased region" description="Basic and acidic residues" evidence="1">
    <location>
        <begin position="87"/>
        <end position="100"/>
    </location>
</feature>
<reference evidence="2" key="3">
    <citation type="submission" date="2022-06" db="UniProtKB">
        <authorList>
            <consortium name="EnsemblPlants"/>
        </authorList>
    </citation>
    <scope>IDENTIFICATION</scope>
</reference>
<dbReference type="EnsemblPlants" id="TuG1812G0200001241.01.T01">
    <property type="protein sequence ID" value="TuG1812G0200001241.01.T01.cds257414"/>
    <property type="gene ID" value="TuG1812G0200001241.01"/>
</dbReference>
<keyword evidence="3" id="KW-1185">Reference proteome</keyword>
<organism evidence="2 3">
    <name type="scientific">Triticum urartu</name>
    <name type="common">Red wild einkorn</name>
    <name type="synonym">Crithodium urartu</name>
    <dbReference type="NCBI Taxonomy" id="4572"/>
    <lineage>
        <taxon>Eukaryota</taxon>
        <taxon>Viridiplantae</taxon>
        <taxon>Streptophyta</taxon>
        <taxon>Embryophyta</taxon>
        <taxon>Tracheophyta</taxon>
        <taxon>Spermatophyta</taxon>
        <taxon>Magnoliopsida</taxon>
        <taxon>Liliopsida</taxon>
        <taxon>Poales</taxon>
        <taxon>Poaceae</taxon>
        <taxon>BOP clade</taxon>
        <taxon>Pooideae</taxon>
        <taxon>Triticodae</taxon>
        <taxon>Triticeae</taxon>
        <taxon>Triticinae</taxon>
        <taxon>Triticum</taxon>
    </lineage>
</organism>
<sequence>MPGEMDDPRVAVDGGRDPRVGVVLVVAGVLVAGPQAERAHGRRRVAQEEEAVHEVAELLRRVGVAAGGVAHAEVDAGRGSPEVAPPPREHAGADRLPRLERRHDVVQERVREGAEAVGLEAGAAARPRALGGAPAHFVKQKT</sequence>